<feature type="domain" description="DUF1653" evidence="1">
    <location>
        <begin position="8"/>
        <end position="68"/>
    </location>
</feature>
<evidence type="ECO:0000313" key="2">
    <source>
        <dbReference type="EMBL" id="MCE2594177.1"/>
    </source>
</evidence>
<dbReference type="RefSeq" id="WP_233051757.1">
    <property type="nucleotide sequence ID" value="NZ_JAIMJA010000004.1"/>
</dbReference>
<evidence type="ECO:0000259" key="1">
    <source>
        <dbReference type="Pfam" id="PF07866"/>
    </source>
</evidence>
<reference evidence="2 3" key="1">
    <citation type="journal article" date="2022" name="Environ. Microbiol. Rep.">
        <title>Eco-phylogenetic analyses reveal divergent evolution of vitamin B12 metabolism in the marine bacterial family 'Psychromonadaceae'.</title>
        <authorList>
            <person name="Jin X."/>
            <person name="Yang Y."/>
            <person name="Cao H."/>
            <person name="Gao B."/>
            <person name="Zhao Z."/>
        </authorList>
    </citation>
    <scope>NUCLEOTIDE SEQUENCE [LARGE SCALE GENOMIC DNA]</scope>
    <source>
        <strain evidence="2 3">MKS20</strain>
    </source>
</reference>
<dbReference type="Gene3D" id="2.30.30.320">
    <property type="entry name" value="DUF1653-like domain"/>
    <property type="match status" value="1"/>
</dbReference>
<proteinExistence type="predicted"/>
<dbReference type="Proteomes" id="UP001201273">
    <property type="component" value="Unassembled WGS sequence"/>
</dbReference>
<dbReference type="InterPro" id="IPR037135">
    <property type="entry name" value="DUF1653-like_dom_sf"/>
</dbReference>
<gene>
    <name evidence="2" type="ORF">K6Y31_05045</name>
</gene>
<dbReference type="Pfam" id="PF07866">
    <property type="entry name" value="DUF1653"/>
    <property type="match status" value="1"/>
</dbReference>
<keyword evidence="3" id="KW-1185">Reference proteome</keyword>
<sequence length="72" mass="8602">MKPTLKTGTYQHYKGSQYQVIDLAIHSETEQWMVLYRPMYGDAELWVRPYEMFIENIVIAGEEIPRFEFIKA</sequence>
<dbReference type="InterPro" id="IPR023387">
    <property type="entry name" value="DUF1653-like_dom"/>
</dbReference>
<accession>A0ABS8W7U1</accession>
<evidence type="ECO:0000313" key="3">
    <source>
        <dbReference type="Proteomes" id="UP001201273"/>
    </source>
</evidence>
<name>A0ABS8W7U1_9GAMM</name>
<dbReference type="EMBL" id="JAIMJA010000004">
    <property type="protein sequence ID" value="MCE2594177.1"/>
    <property type="molecule type" value="Genomic_DNA"/>
</dbReference>
<organism evidence="2 3">
    <name type="scientific">Motilimonas cestriensis</name>
    <dbReference type="NCBI Taxonomy" id="2742685"/>
    <lineage>
        <taxon>Bacteria</taxon>
        <taxon>Pseudomonadati</taxon>
        <taxon>Pseudomonadota</taxon>
        <taxon>Gammaproteobacteria</taxon>
        <taxon>Alteromonadales</taxon>
        <taxon>Alteromonadales genera incertae sedis</taxon>
        <taxon>Motilimonas</taxon>
    </lineage>
</organism>
<comment type="caution">
    <text evidence="2">The sequence shown here is derived from an EMBL/GenBank/DDBJ whole genome shotgun (WGS) entry which is preliminary data.</text>
</comment>
<protein>
    <submittedName>
        <fullName evidence="2">DUF1653 domain-containing protein</fullName>
    </submittedName>
</protein>